<evidence type="ECO:0000259" key="11">
    <source>
        <dbReference type="PROSITE" id="PS50851"/>
    </source>
</evidence>
<dbReference type="SUPFAM" id="SSF55874">
    <property type="entry name" value="ATPase domain of HSP90 chaperone/DNA topoisomerase II/histidine kinase"/>
    <property type="match status" value="1"/>
</dbReference>
<keyword evidence="5 13" id="KW-0418">Kinase</keyword>
<dbReference type="AlphaFoldDB" id="A0A4R9B5H9"/>
<dbReference type="Gene3D" id="3.40.50.2300">
    <property type="match status" value="1"/>
</dbReference>
<feature type="modified residue" description="Phosphohistidine" evidence="7">
    <location>
        <position position="49"/>
    </location>
</feature>
<dbReference type="GO" id="GO:0005737">
    <property type="term" value="C:cytoplasm"/>
    <property type="evidence" value="ECO:0007669"/>
    <property type="project" value="InterPro"/>
</dbReference>
<dbReference type="Pfam" id="PF01584">
    <property type="entry name" value="CheW"/>
    <property type="match status" value="1"/>
</dbReference>
<evidence type="ECO:0000256" key="7">
    <source>
        <dbReference type="PROSITE-ProRule" id="PRU00110"/>
    </source>
</evidence>
<evidence type="ECO:0000259" key="9">
    <source>
        <dbReference type="PROSITE" id="PS50109"/>
    </source>
</evidence>
<gene>
    <name evidence="13" type="ORF">E3T48_10685</name>
</gene>
<accession>A0A4R9B5H9</accession>
<feature type="modified residue" description="4-aspartylphosphate" evidence="8">
    <location>
        <position position="624"/>
    </location>
</feature>
<evidence type="ECO:0000256" key="2">
    <source>
        <dbReference type="ARBA" id="ARBA00012438"/>
    </source>
</evidence>
<evidence type="ECO:0000313" key="13">
    <source>
        <dbReference type="EMBL" id="TFD76035.1"/>
    </source>
</evidence>
<evidence type="ECO:0000313" key="14">
    <source>
        <dbReference type="Proteomes" id="UP000298313"/>
    </source>
</evidence>
<dbReference type="InterPro" id="IPR051315">
    <property type="entry name" value="Bact_Chemotaxis_CheA"/>
</dbReference>
<dbReference type="SMART" id="SM00073">
    <property type="entry name" value="HPT"/>
    <property type="match status" value="1"/>
</dbReference>
<dbReference type="InterPro" id="IPR037006">
    <property type="entry name" value="CheA-like_homodim_sf"/>
</dbReference>
<dbReference type="RefSeq" id="WP_134524044.1">
    <property type="nucleotide sequence ID" value="NZ_SOHH01000073.1"/>
</dbReference>
<dbReference type="InterPro" id="IPR003594">
    <property type="entry name" value="HATPase_dom"/>
</dbReference>
<dbReference type="InterPro" id="IPR036641">
    <property type="entry name" value="HPT_dom_sf"/>
</dbReference>
<name>A0A4R9B5H9_9MICO</name>
<evidence type="ECO:0000256" key="1">
    <source>
        <dbReference type="ARBA" id="ARBA00000085"/>
    </source>
</evidence>
<keyword evidence="3 8" id="KW-0597">Phosphoprotein</keyword>
<dbReference type="SMART" id="SM00448">
    <property type="entry name" value="REC"/>
    <property type="match status" value="1"/>
</dbReference>
<dbReference type="InterPro" id="IPR036890">
    <property type="entry name" value="HATPase_C_sf"/>
</dbReference>
<dbReference type="InterPro" id="IPR011006">
    <property type="entry name" value="CheY-like_superfamily"/>
</dbReference>
<dbReference type="FunFam" id="3.30.565.10:FF:000016">
    <property type="entry name" value="Chemotaxis protein CheA, putative"/>
    <property type="match status" value="1"/>
</dbReference>
<dbReference type="InterPro" id="IPR008207">
    <property type="entry name" value="Sig_transdc_His_kin_Hpt_dom"/>
</dbReference>
<dbReference type="InterPro" id="IPR004358">
    <property type="entry name" value="Sig_transdc_His_kin-like_C"/>
</dbReference>
<dbReference type="Pfam" id="PF00072">
    <property type="entry name" value="Response_reg"/>
    <property type="match status" value="1"/>
</dbReference>
<proteinExistence type="predicted"/>
<feature type="domain" description="Response regulatory" evidence="10">
    <location>
        <begin position="575"/>
        <end position="691"/>
    </location>
</feature>
<protein>
    <recommendedName>
        <fullName evidence="2">histidine kinase</fullName>
        <ecNumber evidence="2">2.7.13.3</ecNumber>
    </recommendedName>
</protein>
<evidence type="ECO:0000256" key="5">
    <source>
        <dbReference type="ARBA" id="ARBA00022777"/>
    </source>
</evidence>
<dbReference type="CDD" id="cd00088">
    <property type="entry name" value="HPT"/>
    <property type="match status" value="1"/>
</dbReference>
<dbReference type="InterPro" id="IPR004105">
    <property type="entry name" value="CheA-like_dim"/>
</dbReference>
<feature type="domain" description="HPt" evidence="12">
    <location>
        <begin position="2"/>
        <end position="106"/>
    </location>
</feature>
<dbReference type="PROSITE" id="PS50110">
    <property type="entry name" value="RESPONSE_REGULATORY"/>
    <property type="match status" value="1"/>
</dbReference>
<comment type="catalytic activity">
    <reaction evidence="1">
        <text>ATP + protein L-histidine = ADP + protein N-phospho-L-histidine.</text>
        <dbReference type="EC" id="2.7.13.3"/>
    </reaction>
</comment>
<dbReference type="PRINTS" id="PR00344">
    <property type="entry name" value="BCTRLSENSOR"/>
</dbReference>
<dbReference type="EMBL" id="SOHH01000073">
    <property type="protein sequence ID" value="TFD76035.1"/>
    <property type="molecule type" value="Genomic_DNA"/>
</dbReference>
<dbReference type="InterPro" id="IPR002545">
    <property type="entry name" value="CheW-lke_dom"/>
</dbReference>
<sequence length="696" mass="73455">MSILGIDQIRALFAQEAEVRLTELDRLLLQLEQQGGDETLVRAIFRELHTLKGSAAVAGLDDVSQLAHELEELVGGIRSGDLAVTPAIIDTLLVGADQLGSAIAGEPAGVPGTDAGDEPGDEPVVAVLVIDESATPVTAVAPSPRVPMGVETATAPAPEPGGVVMVPMDRLDELVRLIGESASAHLRMGSMLMEKFGVDPTLNPEFNELSRTLNELQERAMRTRMVPLSTITDKLQRAVRDLARAQGKTIRWEVRGADTELDRGVLVALSDSLLHLVRNAVDHGIEPDVVRAAAGKPVGGTIRLHAMQLGSEVIVAITDDGSGIDTSRVRAQAEGQGVDTSRLSDEDIQQLIFRAGLSTTAFVTDVSGRGVGLDVVRTTVEAAHGRVEVRSATGRGTEFRVIVPITLAVLRCLLVESGGQCFALPFHRVVLSQRFDETGQTSAEGRPVIWVEDQPVPVSALAGTLGICGGSPDGPIVVLADTARRHGFQVDRLVGQRDVVIKGLSTLLPHLPAVAGASVEPDGSILLVLDPPGLIQRARQAARGQAAPGRPPAEPSKARHAVASAERTSAGALQRILVVDDALTIRELQRSILERAGFDVRVAVDGLDALAKLAEGPSELILTDIEMPLMDGFALTEAVRAAPDLANIPVLILSSRSSEADRQRGLEAGADGFILKSGFDEGSLLLAVNRLIGARR</sequence>
<dbReference type="GO" id="GO:0000155">
    <property type="term" value="F:phosphorelay sensor kinase activity"/>
    <property type="evidence" value="ECO:0007669"/>
    <property type="project" value="InterPro"/>
</dbReference>
<keyword evidence="6" id="KW-0902">Two-component regulatory system</keyword>
<dbReference type="GO" id="GO:0005524">
    <property type="term" value="F:ATP binding"/>
    <property type="evidence" value="ECO:0007669"/>
    <property type="project" value="UniProtKB-KW"/>
</dbReference>
<dbReference type="EC" id="2.7.13.3" evidence="2"/>
<evidence type="ECO:0000256" key="6">
    <source>
        <dbReference type="ARBA" id="ARBA00023012"/>
    </source>
</evidence>
<dbReference type="InterPro" id="IPR036061">
    <property type="entry name" value="CheW-like_dom_sf"/>
</dbReference>
<dbReference type="Gene3D" id="2.30.30.40">
    <property type="entry name" value="SH3 Domains"/>
    <property type="match status" value="1"/>
</dbReference>
<dbReference type="PROSITE" id="PS50109">
    <property type="entry name" value="HIS_KIN"/>
    <property type="match status" value="1"/>
</dbReference>
<dbReference type="PROSITE" id="PS50894">
    <property type="entry name" value="HPT"/>
    <property type="match status" value="1"/>
</dbReference>
<evidence type="ECO:0000256" key="4">
    <source>
        <dbReference type="ARBA" id="ARBA00022679"/>
    </source>
</evidence>
<keyword evidence="4" id="KW-0808">Transferase</keyword>
<dbReference type="SMART" id="SM00260">
    <property type="entry name" value="CheW"/>
    <property type="match status" value="1"/>
</dbReference>
<dbReference type="Pfam" id="PF02895">
    <property type="entry name" value="H-kinase_dim"/>
    <property type="match status" value="1"/>
</dbReference>
<reference evidence="13 14" key="1">
    <citation type="submission" date="2019-03" db="EMBL/GenBank/DDBJ databases">
        <title>Genomics of glacier-inhabiting Cryobacterium strains.</title>
        <authorList>
            <person name="Liu Q."/>
            <person name="Xin Y.-H."/>
        </authorList>
    </citation>
    <scope>NUCLEOTIDE SEQUENCE [LARGE SCALE GENOMIC DNA]</scope>
    <source>
        <strain evidence="13 14">Hh4</strain>
    </source>
</reference>
<organism evidence="13 14">
    <name type="scientific">Cryobacterium fucosi</name>
    <dbReference type="NCBI Taxonomy" id="1259157"/>
    <lineage>
        <taxon>Bacteria</taxon>
        <taxon>Bacillati</taxon>
        <taxon>Actinomycetota</taxon>
        <taxon>Actinomycetes</taxon>
        <taxon>Micrococcales</taxon>
        <taxon>Microbacteriaceae</taxon>
        <taxon>Cryobacterium</taxon>
    </lineage>
</organism>
<dbReference type="Gene3D" id="1.20.120.160">
    <property type="entry name" value="HPT domain"/>
    <property type="match status" value="1"/>
</dbReference>
<feature type="domain" description="CheW-like" evidence="11">
    <location>
        <begin position="409"/>
        <end position="540"/>
    </location>
</feature>
<dbReference type="Gene3D" id="3.30.565.10">
    <property type="entry name" value="Histidine kinase-like ATPase, C-terminal domain"/>
    <property type="match status" value="1"/>
</dbReference>
<dbReference type="PANTHER" id="PTHR43395:SF1">
    <property type="entry name" value="CHEMOTAXIS PROTEIN CHEA"/>
    <property type="match status" value="1"/>
</dbReference>
<dbReference type="SMART" id="SM00387">
    <property type="entry name" value="HATPase_c"/>
    <property type="match status" value="1"/>
</dbReference>
<dbReference type="GO" id="GO:0006935">
    <property type="term" value="P:chemotaxis"/>
    <property type="evidence" value="ECO:0007669"/>
    <property type="project" value="UniProtKB-KW"/>
</dbReference>
<dbReference type="OrthoDB" id="9803176at2"/>
<dbReference type="InterPro" id="IPR001789">
    <property type="entry name" value="Sig_transdc_resp-reg_receiver"/>
</dbReference>
<evidence type="ECO:0000256" key="8">
    <source>
        <dbReference type="PROSITE-ProRule" id="PRU00169"/>
    </source>
</evidence>
<dbReference type="SUPFAM" id="SSF50341">
    <property type="entry name" value="CheW-like"/>
    <property type="match status" value="1"/>
</dbReference>
<dbReference type="PANTHER" id="PTHR43395">
    <property type="entry name" value="SENSOR HISTIDINE KINASE CHEA"/>
    <property type="match status" value="1"/>
</dbReference>
<dbReference type="Pfam" id="PF01627">
    <property type="entry name" value="Hpt"/>
    <property type="match status" value="1"/>
</dbReference>
<dbReference type="Pfam" id="PF02518">
    <property type="entry name" value="HATPase_c"/>
    <property type="match status" value="1"/>
</dbReference>
<evidence type="ECO:0000256" key="3">
    <source>
        <dbReference type="ARBA" id="ARBA00022553"/>
    </source>
</evidence>
<keyword evidence="14" id="KW-1185">Reference proteome</keyword>
<evidence type="ECO:0000259" key="10">
    <source>
        <dbReference type="PROSITE" id="PS50110"/>
    </source>
</evidence>
<comment type="caution">
    <text evidence="13">The sequence shown here is derived from an EMBL/GenBank/DDBJ whole genome shotgun (WGS) entry which is preliminary data.</text>
</comment>
<dbReference type="SUPFAM" id="SSF52172">
    <property type="entry name" value="CheY-like"/>
    <property type="match status" value="1"/>
</dbReference>
<evidence type="ECO:0000259" key="12">
    <source>
        <dbReference type="PROSITE" id="PS50894"/>
    </source>
</evidence>
<dbReference type="InterPro" id="IPR005467">
    <property type="entry name" value="His_kinase_dom"/>
</dbReference>
<feature type="domain" description="Histidine kinase" evidence="9">
    <location>
        <begin position="205"/>
        <end position="407"/>
    </location>
</feature>
<dbReference type="Proteomes" id="UP000298313">
    <property type="component" value="Unassembled WGS sequence"/>
</dbReference>
<dbReference type="Gene3D" id="1.10.287.560">
    <property type="entry name" value="Histidine kinase CheA-like, homodimeric domain"/>
    <property type="match status" value="1"/>
</dbReference>
<dbReference type="SUPFAM" id="SSF47226">
    <property type="entry name" value="Histidine-containing phosphotransfer domain, HPT domain"/>
    <property type="match status" value="1"/>
</dbReference>
<dbReference type="PROSITE" id="PS50851">
    <property type="entry name" value="CHEW"/>
    <property type="match status" value="1"/>
</dbReference>